<dbReference type="Gene3D" id="3.80.10.10">
    <property type="entry name" value="Ribonuclease Inhibitor"/>
    <property type="match status" value="1"/>
</dbReference>
<protein>
    <submittedName>
        <fullName evidence="11">Nuclear RNA export factor 3</fullName>
    </submittedName>
</protein>
<evidence type="ECO:0000259" key="10">
    <source>
        <dbReference type="Pfam" id="PF24048"/>
    </source>
</evidence>
<evidence type="ECO:0000256" key="7">
    <source>
        <dbReference type="ARBA" id="ARBA00023242"/>
    </source>
</evidence>
<evidence type="ECO:0000259" key="9">
    <source>
        <dbReference type="Pfam" id="PF22602"/>
    </source>
</evidence>
<dbReference type="PANTHER" id="PTHR10662">
    <property type="entry name" value="NUCLEAR RNA EXPORT FACTOR"/>
    <property type="match status" value="1"/>
</dbReference>
<dbReference type="Pfam" id="PF22602">
    <property type="entry name" value="NXF_NTF2"/>
    <property type="match status" value="1"/>
</dbReference>
<comment type="similarity">
    <text evidence="3">Belongs to the NXF family.</text>
</comment>
<dbReference type="Pfam" id="PF24048">
    <property type="entry name" value="LRR_NXF1-5"/>
    <property type="match status" value="1"/>
</dbReference>
<comment type="caution">
    <text evidence="11">The sequence shown here is derived from an EMBL/GenBank/DDBJ whole genome shotgun (WGS) entry which is preliminary data.</text>
</comment>
<dbReference type="FunFam" id="3.30.70.330:FF:000165">
    <property type="entry name" value="nuclear RNA export factor 1"/>
    <property type="match status" value="1"/>
</dbReference>
<keyword evidence="6" id="KW-0509">mRNA transport</keyword>
<gene>
    <name evidence="11" type="ORF">Cadr_000002987</name>
</gene>
<dbReference type="InterPro" id="IPR032710">
    <property type="entry name" value="NTF2-like_dom_sf"/>
</dbReference>
<proteinExistence type="inferred from homology"/>
<evidence type="ECO:0000256" key="4">
    <source>
        <dbReference type="ARBA" id="ARBA00022448"/>
    </source>
</evidence>
<dbReference type="SUPFAM" id="SSF54427">
    <property type="entry name" value="NTF2-like"/>
    <property type="match status" value="1"/>
</dbReference>
<keyword evidence="12" id="KW-1185">Reference proteome</keyword>
<evidence type="ECO:0000313" key="12">
    <source>
        <dbReference type="Proteomes" id="UP000299084"/>
    </source>
</evidence>
<dbReference type="InterPro" id="IPR030217">
    <property type="entry name" value="NXF_fam"/>
</dbReference>
<name>A0A5N4C1V6_CAMDR</name>
<comment type="subcellular location">
    <subcellularLocation>
        <location evidence="2">Cytoplasm</location>
    </subcellularLocation>
    <subcellularLocation>
        <location evidence="1">Nucleus</location>
    </subcellularLocation>
</comment>
<feature type="domain" description="NXF1/2/3/5-like leucine-rich repeat" evidence="10">
    <location>
        <begin position="174"/>
        <end position="221"/>
    </location>
</feature>
<keyword evidence="7" id="KW-0539">Nucleus</keyword>
<dbReference type="Gene3D" id="3.10.450.50">
    <property type="match status" value="1"/>
</dbReference>
<accession>A0A5N4C1V6</accession>
<sequence>APYAIPPSHWRGNFQEGDQTHVNMETEEKPPERRVERSRRAETMGSWFKITIPFGIKYEEKWLLNLIQKHCSVPFTPVEFHYKKMQAQFFVENANIAFALKNVSGKICTDNNERISVFVDPCDAPYSMRKELQSEKVEQIKLTMNKLFDASQAFLNSQRLCFGSGMAIAVILGQIRGENMPKILSLDLSNKRLCQLGGQSDAIQNASDIKNLNVSSSEVSSILELFPKLLRLDGQETPPPAKLGVDTHKSLPACEVSTENQAGLWVVREERVSALVLRTVLIPGSFFGSDELKSLILQFLRNRQDLLVAYHDEACFSLTIPFNPEDPAPLREYVKDSRNMKKLKDPCECNAMLCFSVNGVFKSECV</sequence>
<dbReference type="InterPro" id="IPR035979">
    <property type="entry name" value="RBD_domain_sf"/>
</dbReference>
<dbReference type="InterPro" id="IPR002075">
    <property type="entry name" value="NTF2_dom"/>
</dbReference>
<dbReference type="Proteomes" id="UP000299084">
    <property type="component" value="Unassembled WGS sequence"/>
</dbReference>
<dbReference type="InterPro" id="IPR012677">
    <property type="entry name" value="Nucleotide-bd_a/b_plait_sf"/>
</dbReference>
<dbReference type="GO" id="GO:0016973">
    <property type="term" value="P:poly(A)+ mRNA export from nucleus"/>
    <property type="evidence" value="ECO:0007669"/>
    <property type="project" value="TreeGrafter"/>
</dbReference>
<dbReference type="InterPro" id="IPR032675">
    <property type="entry name" value="LRR_dom_sf"/>
</dbReference>
<evidence type="ECO:0000256" key="1">
    <source>
        <dbReference type="ARBA" id="ARBA00004123"/>
    </source>
</evidence>
<dbReference type="EMBL" id="JWIN03000037">
    <property type="protein sequence ID" value="KAB1252850.1"/>
    <property type="molecule type" value="Genomic_DNA"/>
</dbReference>
<keyword evidence="5" id="KW-0963">Cytoplasm</keyword>
<evidence type="ECO:0000313" key="11">
    <source>
        <dbReference type="EMBL" id="KAB1252850.1"/>
    </source>
</evidence>
<keyword evidence="4" id="KW-0813">Transport</keyword>
<organism evidence="11 12">
    <name type="scientific">Camelus dromedarius</name>
    <name type="common">Dromedary</name>
    <name type="synonym">Arabian camel</name>
    <dbReference type="NCBI Taxonomy" id="9838"/>
    <lineage>
        <taxon>Eukaryota</taxon>
        <taxon>Metazoa</taxon>
        <taxon>Chordata</taxon>
        <taxon>Craniata</taxon>
        <taxon>Vertebrata</taxon>
        <taxon>Euteleostomi</taxon>
        <taxon>Mammalia</taxon>
        <taxon>Eutheria</taxon>
        <taxon>Laurasiatheria</taxon>
        <taxon>Artiodactyla</taxon>
        <taxon>Tylopoda</taxon>
        <taxon>Camelidae</taxon>
        <taxon>Camelus</taxon>
    </lineage>
</organism>
<evidence type="ECO:0000259" key="8">
    <source>
        <dbReference type="Pfam" id="PF09162"/>
    </source>
</evidence>
<dbReference type="GO" id="GO:0003723">
    <property type="term" value="F:RNA binding"/>
    <property type="evidence" value="ECO:0007669"/>
    <property type="project" value="InterPro"/>
</dbReference>
<dbReference type="InterPro" id="IPR057125">
    <property type="entry name" value="NXF1/2/3/5-like_LRR"/>
</dbReference>
<dbReference type="InterPro" id="IPR015245">
    <property type="entry name" value="Tap_RNA-bd"/>
</dbReference>
<feature type="non-terminal residue" evidence="11">
    <location>
        <position position="1"/>
    </location>
</feature>
<dbReference type="Pfam" id="PF09162">
    <property type="entry name" value="Tap-RNA_bind"/>
    <property type="match status" value="1"/>
</dbReference>
<dbReference type="PANTHER" id="PTHR10662:SF12">
    <property type="entry name" value="NUCLEAR RNA EXPORT FACTOR 3"/>
    <property type="match status" value="1"/>
</dbReference>
<reference evidence="11 12" key="1">
    <citation type="journal article" date="2019" name="Mol. Ecol. Resour.">
        <title>Improving Illumina assemblies with Hi-C and long reads: an example with the North African dromedary.</title>
        <authorList>
            <person name="Elbers J.P."/>
            <person name="Rogers M.F."/>
            <person name="Perelman P.L."/>
            <person name="Proskuryakova A.A."/>
            <person name="Serdyukova N.A."/>
            <person name="Johnson W.E."/>
            <person name="Horin P."/>
            <person name="Corander J."/>
            <person name="Murphy D."/>
            <person name="Burger P.A."/>
        </authorList>
    </citation>
    <scope>NUCLEOTIDE SEQUENCE [LARGE SCALE GENOMIC DNA]</scope>
    <source>
        <strain evidence="11">Drom800</strain>
        <tissue evidence="11">Blood</tissue>
    </source>
</reference>
<dbReference type="GO" id="GO:0005634">
    <property type="term" value="C:nucleus"/>
    <property type="evidence" value="ECO:0007669"/>
    <property type="project" value="UniProtKB-SubCell"/>
</dbReference>
<evidence type="ECO:0000256" key="3">
    <source>
        <dbReference type="ARBA" id="ARBA00009285"/>
    </source>
</evidence>
<evidence type="ECO:0000256" key="6">
    <source>
        <dbReference type="ARBA" id="ARBA00022816"/>
    </source>
</evidence>
<feature type="domain" description="Nuclear transport factor 2" evidence="9">
    <location>
        <begin position="301"/>
        <end position="355"/>
    </location>
</feature>
<dbReference type="AlphaFoldDB" id="A0A5N4C1V6"/>
<dbReference type="SUPFAM" id="SSF54928">
    <property type="entry name" value="RNA-binding domain, RBD"/>
    <property type="match status" value="1"/>
</dbReference>
<evidence type="ECO:0000256" key="5">
    <source>
        <dbReference type="ARBA" id="ARBA00022490"/>
    </source>
</evidence>
<dbReference type="GO" id="GO:0005737">
    <property type="term" value="C:cytoplasm"/>
    <property type="evidence" value="ECO:0007669"/>
    <property type="project" value="UniProtKB-SubCell"/>
</dbReference>
<feature type="domain" description="Nuclear RNA export factor Tap RNA-binding" evidence="8">
    <location>
        <begin position="47"/>
        <end position="126"/>
    </location>
</feature>
<evidence type="ECO:0000256" key="2">
    <source>
        <dbReference type="ARBA" id="ARBA00004496"/>
    </source>
</evidence>
<dbReference type="Gene3D" id="3.30.70.330">
    <property type="match status" value="1"/>
</dbReference>